<sequence>MHISAVHKVIREQYARLEDTRNSLSQSLAVASSPSSVVHSQTELKKNLSFNEMSSELLDSRDLEHLSRVNAELGPMLKARRELTGMLICHRKVNFIGHVNSRCVFYFCKA</sequence>
<organism evidence="1 2">
    <name type="scientific">Protopolystoma xenopodis</name>
    <dbReference type="NCBI Taxonomy" id="117903"/>
    <lineage>
        <taxon>Eukaryota</taxon>
        <taxon>Metazoa</taxon>
        <taxon>Spiralia</taxon>
        <taxon>Lophotrochozoa</taxon>
        <taxon>Platyhelminthes</taxon>
        <taxon>Monogenea</taxon>
        <taxon>Polyopisthocotylea</taxon>
        <taxon>Polystomatidea</taxon>
        <taxon>Polystomatidae</taxon>
        <taxon>Protopolystoma</taxon>
    </lineage>
</organism>
<name>A0A3S4ZNF1_9PLAT</name>
<dbReference type="EMBL" id="CAAALY010002410">
    <property type="protein sequence ID" value="VEL07759.1"/>
    <property type="molecule type" value="Genomic_DNA"/>
</dbReference>
<reference evidence="1" key="1">
    <citation type="submission" date="2018-11" db="EMBL/GenBank/DDBJ databases">
        <authorList>
            <consortium name="Pathogen Informatics"/>
        </authorList>
    </citation>
    <scope>NUCLEOTIDE SEQUENCE</scope>
</reference>
<proteinExistence type="predicted"/>
<keyword evidence="2" id="KW-1185">Reference proteome</keyword>
<evidence type="ECO:0000313" key="1">
    <source>
        <dbReference type="EMBL" id="VEL07759.1"/>
    </source>
</evidence>
<evidence type="ECO:0000313" key="2">
    <source>
        <dbReference type="Proteomes" id="UP000784294"/>
    </source>
</evidence>
<protein>
    <submittedName>
        <fullName evidence="1">Uncharacterized protein</fullName>
    </submittedName>
</protein>
<dbReference type="Proteomes" id="UP000784294">
    <property type="component" value="Unassembled WGS sequence"/>
</dbReference>
<comment type="caution">
    <text evidence="1">The sequence shown here is derived from an EMBL/GenBank/DDBJ whole genome shotgun (WGS) entry which is preliminary data.</text>
</comment>
<accession>A0A3S4ZNF1</accession>
<gene>
    <name evidence="1" type="ORF">PXEA_LOCUS1199</name>
</gene>
<dbReference type="AlphaFoldDB" id="A0A3S4ZNF1"/>